<organism evidence="1 2">
    <name type="scientific">Magnetospirillum fulvum</name>
    <name type="common">Rhodospirillum fulvum</name>
    <dbReference type="NCBI Taxonomy" id="1082"/>
    <lineage>
        <taxon>Bacteria</taxon>
        <taxon>Pseudomonadati</taxon>
        <taxon>Pseudomonadota</taxon>
        <taxon>Alphaproteobacteria</taxon>
        <taxon>Rhodospirillales</taxon>
        <taxon>Rhodospirillaceae</taxon>
        <taxon>Magnetospirillum</taxon>
    </lineage>
</organism>
<dbReference type="EMBL" id="FNWO01000007">
    <property type="protein sequence ID" value="SEH38437.1"/>
    <property type="molecule type" value="Genomic_DNA"/>
</dbReference>
<evidence type="ECO:0000313" key="1">
    <source>
        <dbReference type="EMBL" id="SEH38437.1"/>
    </source>
</evidence>
<evidence type="ECO:0000313" key="2">
    <source>
        <dbReference type="Proteomes" id="UP000182983"/>
    </source>
</evidence>
<dbReference type="AlphaFoldDB" id="A0A1H6HW68"/>
<evidence type="ECO:0008006" key="3">
    <source>
        <dbReference type="Google" id="ProtNLM"/>
    </source>
</evidence>
<protein>
    <recommendedName>
        <fullName evidence="3">PEGA domain-containing protein</fullName>
    </recommendedName>
</protein>
<dbReference type="RefSeq" id="WP_139305558.1">
    <property type="nucleotide sequence ID" value="NZ_FNWO01000007.1"/>
</dbReference>
<keyword evidence="2" id="KW-1185">Reference proteome</keyword>
<dbReference type="Proteomes" id="UP000182983">
    <property type="component" value="Unassembled WGS sequence"/>
</dbReference>
<proteinExistence type="predicted"/>
<gene>
    <name evidence="1" type="ORF">SAMN04244559_02062</name>
</gene>
<dbReference type="OrthoDB" id="7355661at2"/>
<reference evidence="2" key="1">
    <citation type="submission" date="2016-10" db="EMBL/GenBank/DDBJ databases">
        <authorList>
            <person name="Varghese N."/>
            <person name="Submissions S."/>
        </authorList>
    </citation>
    <scope>NUCLEOTIDE SEQUENCE [LARGE SCALE GENOMIC DNA]</scope>
    <source>
        <strain evidence="2">DSM 13234</strain>
    </source>
</reference>
<sequence>MASLLVSSCASVVNGPSSDVRIGTRPESARCVLSGQGGFSQSVQSPATVSVPRDAAPVTVACTAPGYRRTVATLTATADGWVWGNSALMVVTGGVALLGLAVDEAVGSVWEYDPDFTLPLDEEKRRPLTVRERGTATELKLGE</sequence>
<accession>A0A1H6HW68</accession>
<name>A0A1H6HW68_MAGFU</name>